<evidence type="ECO:0000313" key="2">
    <source>
        <dbReference type="Proteomes" id="UP000237105"/>
    </source>
</evidence>
<comment type="caution">
    <text evidence="1">The sequence shown here is derived from an EMBL/GenBank/DDBJ whole genome shotgun (WGS) entry which is preliminary data.</text>
</comment>
<gene>
    <name evidence="1" type="ORF">PanWU01x14_196450</name>
</gene>
<reference evidence="2" key="1">
    <citation type="submission" date="2016-06" db="EMBL/GenBank/DDBJ databases">
        <title>Parallel loss of symbiosis genes in relatives of nitrogen-fixing non-legume Parasponia.</title>
        <authorList>
            <person name="Van Velzen R."/>
            <person name="Holmer R."/>
            <person name="Bu F."/>
            <person name="Rutten L."/>
            <person name="Van Zeijl A."/>
            <person name="Liu W."/>
            <person name="Santuari L."/>
            <person name="Cao Q."/>
            <person name="Sharma T."/>
            <person name="Shen D."/>
            <person name="Roswanjaya Y."/>
            <person name="Wardhani T."/>
            <person name="Kalhor M.S."/>
            <person name="Jansen J."/>
            <person name="Van den Hoogen J."/>
            <person name="Gungor B."/>
            <person name="Hartog M."/>
            <person name="Hontelez J."/>
            <person name="Verver J."/>
            <person name="Yang W.-C."/>
            <person name="Schijlen E."/>
            <person name="Repin R."/>
            <person name="Schilthuizen M."/>
            <person name="Schranz E."/>
            <person name="Heidstra R."/>
            <person name="Miyata K."/>
            <person name="Fedorova E."/>
            <person name="Kohlen W."/>
            <person name="Bisseling T."/>
            <person name="Smit S."/>
            <person name="Geurts R."/>
        </authorList>
    </citation>
    <scope>NUCLEOTIDE SEQUENCE [LARGE SCALE GENOMIC DNA]</scope>
    <source>
        <strain evidence="2">cv. WU1-14</strain>
    </source>
</reference>
<dbReference type="OrthoDB" id="1775530at2759"/>
<dbReference type="AlphaFoldDB" id="A0A2P5BZS6"/>
<protein>
    <submittedName>
        <fullName evidence="1">Uncharacterized protein</fullName>
    </submittedName>
</protein>
<accession>A0A2P5BZS6</accession>
<proteinExistence type="predicted"/>
<evidence type="ECO:0000313" key="1">
    <source>
        <dbReference type="EMBL" id="PON54255.1"/>
    </source>
</evidence>
<keyword evidence="2" id="KW-1185">Reference proteome</keyword>
<sequence>MASGQNQELHPVVDSELDSLRRQLCLPGGVMLQRVEGPVDWYRHPCAPKGSIILGRKYLDWLRFPLPPLVHQFFALTRIHPMQLNANGVMILMGLSTLSVLYNLHIDLDVVFYAYKLTLIPKKSSYPTFYLQPLPGRHIFWGLPRSDKQWDSHAKLYAIGEAWCSPWVNGEHF</sequence>
<dbReference type="EMBL" id="JXTB01000197">
    <property type="protein sequence ID" value="PON54255.1"/>
    <property type="molecule type" value="Genomic_DNA"/>
</dbReference>
<name>A0A2P5BZS6_PARAD</name>
<dbReference type="Proteomes" id="UP000237105">
    <property type="component" value="Unassembled WGS sequence"/>
</dbReference>
<organism evidence="1 2">
    <name type="scientific">Parasponia andersonii</name>
    <name type="common">Sponia andersonii</name>
    <dbReference type="NCBI Taxonomy" id="3476"/>
    <lineage>
        <taxon>Eukaryota</taxon>
        <taxon>Viridiplantae</taxon>
        <taxon>Streptophyta</taxon>
        <taxon>Embryophyta</taxon>
        <taxon>Tracheophyta</taxon>
        <taxon>Spermatophyta</taxon>
        <taxon>Magnoliopsida</taxon>
        <taxon>eudicotyledons</taxon>
        <taxon>Gunneridae</taxon>
        <taxon>Pentapetalae</taxon>
        <taxon>rosids</taxon>
        <taxon>fabids</taxon>
        <taxon>Rosales</taxon>
        <taxon>Cannabaceae</taxon>
        <taxon>Parasponia</taxon>
    </lineage>
</organism>